<protein>
    <submittedName>
        <fullName evidence="3">L,D-transpeptidase family protein</fullName>
    </submittedName>
</protein>
<evidence type="ECO:0000313" key="3">
    <source>
        <dbReference type="EMBL" id="KAF4409893.1"/>
    </source>
</evidence>
<dbReference type="PANTHER" id="PTHR38589:SF1">
    <property type="entry name" value="BLR0621 PROTEIN"/>
    <property type="match status" value="1"/>
</dbReference>
<organism evidence="3 4">
    <name type="scientific">Streptomyces lycii</name>
    <dbReference type="NCBI Taxonomy" id="2654337"/>
    <lineage>
        <taxon>Bacteria</taxon>
        <taxon>Bacillati</taxon>
        <taxon>Actinomycetota</taxon>
        <taxon>Actinomycetes</taxon>
        <taxon>Kitasatosporales</taxon>
        <taxon>Streptomycetaceae</taxon>
        <taxon>Streptomyces</taxon>
    </lineage>
</organism>
<dbReference type="RefSeq" id="WP_098750476.1">
    <property type="nucleotide sequence ID" value="NZ_WHPN01000157.1"/>
</dbReference>
<proteinExistence type="predicted"/>
<dbReference type="EMBL" id="WHPN01000157">
    <property type="protein sequence ID" value="KAF4409893.1"/>
    <property type="molecule type" value="Genomic_DNA"/>
</dbReference>
<evidence type="ECO:0000259" key="2">
    <source>
        <dbReference type="Pfam" id="PF03734"/>
    </source>
</evidence>
<keyword evidence="4" id="KW-1185">Reference proteome</keyword>
<feature type="domain" description="L,D-TPase catalytic" evidence="2">
    <location>
        <begin position="85"/>
        <end position="233"/>
    </location>
</feature>
<sequence>MRIIRSPRTVAAAVTGLVLLSGCGGSGGAGTAADGGTGRPEHSASPEADPTRIPGVGDRLQQRIPGDSRQVVAVYGRGRDAADARVVLYTRKDGAWDRTRSWTGHNGKRGWTADHREGDKRSPVGVFTLSDAGGVLPDPGAKLPYTRSDAFAAPRTWDRSHWHDFDYVIAIDYNRVEGTPPNDPNRPQGQSKGGYIWLHLDHGSGTSGCVSLPKSGMEYLLRTLDPRLNPVVVMGDKARLAA</sequence>
<feature type="region of interest" description="Disordered" evidence="1">
    <location>
        <begin position="25"/>
        <end position="61"/>
    </location>
</feature>
<dbReference type="PANTHER" id="PTHR38589">
    <property type="entry name" value="BLR0621 PROTEIN"/>
    <property type="match status" value="1"/>
</dbReference>
<comment type="caution">
    <text evidence="3">The sequence shown here is derived from an EMBL/GenBank/DDBJ whole genome shotgun (WGS) entry which is preliminary data.</text>
</comment>
<gene>
    <name evidence="3" type="ORF">GCU69_06735</name>
</gene>
<feature type="compositionally biased region" description="Gly residues" evidence="1">
    <location>
        <begin position="25"/>
        <end position="38"/>
    </location>
</feature>
<dbReference type="Pfam" id="PF03734">
    <property type="entry name" value="YkuD"/>
    <property type="match status" value="1"/>
</dbReference>
<accession>A0ABQ7FMP7</accession>
<dbReference type="PROSITE" id="PS51257">
    <property type="entry name" value="PROKAR_LIPOPROTEIN"/>
    <property type="match status" value="1"/>
</dbReference>
<dbReference type="InterPro" id="IPR005490">
    <property type="entry name" value="LD_TPept_cat_dom"/>
</dbReference>
<reference evidence="3 4" key="1">
    <citation type="submission" date="2019-10" db="EMBL/GenBank/DDBJ databases">
        <title>Streptomyces tenebrisbrunneis sp.nov., an endogenous actinomycete isolated from of Lycium ruthenicum.</title>
        <authorList>
            <person name="Ma L."/>
        </authorList>
    </citation>
    <scope>NUCLEOTIDE SEQUENCE [LARGE SCALE GENOMIC DNA]</scope>
    <source>
        <strain evidence="3 4">TRM 66187</strain>
    </source>
</reference>
<dbReference type="Proteomes" id="UP000621266">
    <property type="component" value="Unassembled WGS sequence"/>
</dbReference>
<evidence type="ECO:0000313" key="4">
    <source>
        <dbReference type="Proteomes" id="UP000621266"/>
    </source>
</evidence>
<name>A0ABQ7FMP7_9ACTN</name>
<evidence type="ECO:0000256" key="1">
    <source>
        <dbReference type="SAM" id="MobiDB-lite"/>
    </source>
</evidence>